<proteinExistence type="predicted"/>
<dbReference type="AlphaFoldDB" id="M8BRA8"/>
<accession>M8BRA8</accession>
<protein>
    <submittedName>
        <fullName evidence="1">Uncharacterized protein</fullName>
    </submittedName>
</protein>
<name>M8BRA8_AEGTA</name>
<sequence length="349" mass="37646">MARRLHLPAMHPTSPRGVSPPADASRRPNPPLPRVSMGNIQPVPEPHPTGAAHCSRGASAPRRRWSMPRLPRLSVAPYTFSSHREKINTRGRAALSPLSTDPAVQVLRASTSPIISPISFVFPCSFYSTRAVSCSAVDPVLGIHEREHPVSGGEMKATRDPCFPSSLPPRVSSLPRTSTANYSSRWSPWPPSATSSSTMVTGSCPSGAPTSVQFWFSRLVLIKLSYRMQLKLEFVAKQETWLSIILYTEGLGLDLVMKAGAEEVQEGEQFGFHGAADVLPSASCSSRTDTPGSQAAKLSHKVELAAAPSSPSQTCNSQGIHSRWELSKSSYDRSPSGTATTIFTQCCTH</sequence>
<dbReference type="EnsemblPlants" id="EMT24539">
    <property type="protein sequence ID" value="EMT24539"/>
    <property type="gene ID" value="F775_00364"/>
</dbReference>
<reference evidence="1" key="1">
    <citation type="submission" date="2015-06" db="UniProtKB">
        <authorList>
            <consortium name="EnsemblPlants"/>
        </authorList>
    </citation>
    <scope>IDENTIFICATION</scope>
</reference>
<organism evidence="1">
    <name type="scientific">Aegilops tauschii</name>
    <name type="common">Tausch's goatgrass</name>
    <name type="synonym">Aegilops squarrosa</name>
    <dbReference type="NCBI Taxonomy" id="37682"/>
    <lineage>
        <taxon>Eukaryota</taxon>
        <taxon>Viridiplantae</taxon>
        <taxon>Streptophyta</taxon>
        <taxon>Embryophyta</taxon>
        <taxon>Tracheophyta</taxon>
        <taxon>Spermatophyta</taxon>
        <taxon>Magnoliopsida</taxon>
        <taxon>Liliopsida</taxon>
        <taxon>Poales</taxon>
        <taxon>Poaceae</taxon>
        <taxon>BOP clade</taxon>
        <taxon>Pooideae</taxon>
        <taxon>Triticodae</taxon>
        <taxon>Triticeae</taxon>
        <taxon>Triticinae</taxon>
        <taxon>Aegilops</taxon>
    </lineage>
</organism>
<evidence type="ECO:0000313" key="1">
    <source>
        <dbReference type="EnsemblPlants" id="EMT24539"/>
    </source>
</evidence>